<organism evidence="2 3">
    <name type="scientific">Salinigranum rubrum</name>
    <dbReference type="NCBI Taxonomy" id="755307"/>
    <lineage>
        <taxon>Archaea</taxon>
        <taxon>Methanobacteriati</taxon>
        <taxon>Methanobacteriota</taxon>
        <taxon>Stenosarchaea group</taxon>
        <taxon>Halobacteria</taxon>
        <taxon>Halobacteriales</taxon>
        <taxon>Haloferacaceae</taxon>
        <taxon>Salinigranum</taxon>
    </lineage>
</organism>
<dbReference type="InterPro" id="IPR014729">
    <property type="entry name" value="Rossmann-like_a/b/a_fold"/>
</dbReference>
<evidence type="ECO:0000259" key="1">
    <source>
        <dbReference type="Pfam" id="PF01507"/>
    </source>
</evidence>
<reference evidence="2 3" key="1">
    <citation type="submission" date="2018-01" db="EMBL/GenBank/DDBJ databases">
        <title>Complete genome sequence of Salinigranum rubrum GX10T, an extremely halophilic archaeon isolated from a marine solar saltern.</title>
        <authorList>
            <person name="Han S."/>
        </authorList>
    </citation>
    <scope>NUCLEOTIDE SEQUENCE [LARGE SCALE GENOMIC DNA]</scope>
    <source>
        <strain evidence="2 3">GX10</strain>
    </source>
</reference>
<dbReference type="InterPro" id="IPR050128">
    <property type="entry name" value="Sulfate_adenylyltrnsfr_sub2"/>
</dbReference>
<gene>
    <name evidence="2" type="ORF">C2R22_06955</name>
</gene>
<dbReference type="OrthoDB" id="14887at2157"/>
<dbReference type="Pfam" id="PF01507">
    <property type="entry name" value="PAPS_reduct"/>
    <property type="match status" value="1"/>
</dbReference>
<keyword evidence="3" id="KW-1185">Reference proteome</keyword>
<sequence>MTSLDHVAVDYALGAGQTAGDYPTLEEKLERAADVTRTALEQYETPAVMWTGGKDSTLVLYVVREVCADMGVPVPPVVYIEHFEGLDDVRVFVDHWVDEWDLDLVVARNEDFFDHGWEFGDEVRVEDLNEQNRRELERIEHEGETMVVDPDTFEGNHLLKTVALNNAIVEYGFDGVFSGVRWDEQASRAEETFFSPRHDAEKYPPHDRVNPILQFTEADLWEAFWQFVVPDSVEGYPAGHVPQSRADLPEGVAIEDIPVPEKYFEGFRSLGTETGSEKSDDRPAWIQDLENTTERAGRAQDKENLMERLRDLGYM</sequence>
<dbReference type="RefSeq" id="WP_103425112.1">
    <property type="nucleotide sequence ID" value="NZ_CP026309.1"/>
</dbReference>
<feature type="domain" description="Phosphoadenosine phosphosulphate reductase" evidence="1">
    <location>
        <begin position="46"/>
        <end position="222"/>
    </location>
</feature>
<dbReference type="Proteomes" id="UP000236584">
    <property type="component" value="Chromosome"/>
</dbReference>
<dbReference type="PANTHER" id="PTHR43196:SF1">
    <property type="entry name" value="SULFATE ADENYLYLTRANSFERASE SUBUNIT 2"/>
    <property type="match status" value="1"/>
</dbReference>
<dbReference type="KEGG" id="srub:C2R22_06955"/>
<dbReference type="EMBL" id="CP026309">
    <property type="protein sequence ID" value="AUV81424.1"/>
    <property type="molecule type" value="Genomic_DNA"/>
</dbReference>
<dbReference type="PANTHER" id="PTHR43196">
    <property type="entry name" value="SULFATE ADENYLYLTRANSFERASE SUBUNIT 2"/>
    <property type="match status" value="1"/>
</dbReference>
<evidence type="ECO:0000313" key="2">
    <source>
        <dbReference type="EMBL" id="AUV81424.1"/>
    </source>
</evidence>
<dbReference type="GeneID" id="35591815"/>
<protein>
    <submittedName>
        <fullName evidence="2">Nodulation protein</fullName>
    </submittedName>
</protein>
<dbReference type="SUPFAM" id="SSF52402">
    <property type="entry name" value="Adenine nucleotide alpha hydrolases-like"/>
    <property type="match status" value="1"/>
</dbReference>
<dbReference type="AlphaFoldDB" id="A0A2I8VHR1"/>
<proteinExistence type="predicted"/>
<dbReference type="GO" id="GO:0003824">
    <property type="term" value="F:catalytic activity"/>
    <property type="evidence" value="ECO:0007669"/>
    <property type="project" value="InterPro"/>
</dbReference>
<dbReference type="Gene3D" id="3.40.50.620">
    <property type="entry name" value="HUPs"/>
    <property type="match status" value="1"/>
</dbReference>
<accession>A0A2I8VHR1</accession>
<name>A0A2I8VHR1_9EURY</name>
<dbReference type="InterPro" id="IPR002500">
    <property type="entry name" value="PAPS_reduct_dom"/>
</dbReference>
<evidence type="ECO:0000313" key="3">
    <source>
        <dbReference type="Proteomes" id="UP000236584"/>
    </source>
</evidence>